<comment type="caution">
    <text evidence="10">The sequence shown here is derived from an EMBL/GenBank/DDBJ whole genome shotgun (WGS) entry which is preliminary data.</text>
</comment>
<evidence type="ECO:0000256" key="6">
    <source>
        <dbReference type="ARBA" id="ARBA00023136"/>
    </source>
</evidence>
<dbReference type="Pfam" id="PF00939">
    <property type="entry name" value="Na_sulph_symp"/>
    <property type="match status" value="1"/>
</dbReference>
<feature type="transmembrane region" description="Helical" evidence="9">
    <location>
        <begin position="84"/>
        <end position="107"/>
    </location>
</feature>
<name>A0ABN2KXS0_9MICC</name>
<dbReference type="CDD" id="cd01115">
    <property type="entry name" value="SLC13_permease"/>
    <property type="match status" value="1"/>
</dbReference>
<evidence type="ECO:0000256" key="5">
    <source>
        <dbReference type="ARBA" id="ARBA00022989"/>
    </source>
</evidence>
<feature type="region of interest" description="Disordered" evidence="8">
    <location>
        <begin position="1"/>
        <end position="39"/>
    </location>
</feature>
<dbReference type="Proteomes" id="UP001501204">
    <property type="component" value="Unassembled WGS sequence"/>
</dbReference>
<evidence type="ECO:0000256" key="1">
    <source>
        <dbReference type="ARBA" id="ARBA00004141"/>
    </source>
</evidence>
<comment type="similarity">
    <text evidence="2">Belongs to the SLC13A/DASS transporter (TC 2.A.47) family. NADC subfamily.</text>
</comment>
<dbReference type="PANTHER" id="PTHR10283">
    <property type="entry name" value="SOLUTE CARRIER FAMILY 13 MEMBER"/>
    <property type="match status" value="1"/>
</dbReference>
<dbReference type="InterPro" id="IPR001898">
    <property type="entry name" value="SLC13A/DASS"/>
</dbReference>
<dbReference type="RefSeq" id="WP_344123441.1">
    <property type="nucleotide sequence ID" value="NZ_BAAAOA010000035.1"/>
</dbReference>
<dbReference type="NCBIfam" id="TIGR00785">
    <property type="entry name" value="dass"/>
    <property type="match status" value="1"/>
</dbReference>
<feature type="compositionally biased region" description="Basic and acidic residues" evidence="8">
    <location>
        <begin position="12"/>
        <end position="39"/>
    </location>
</feature>
<feature type="transmembrane region" description="Helical" evidence="9">
    <location>
        <begin position="282"/>
        <end position="304"/>
    </location>
</feature>
<protein>
    <recommendedName>
        <fullName evidence="3">Sodium-dependent dicarboxylate transporter SdcS</fullName>
    </recommendedName>
    <alternativeName>
        <fullName evidence="7">Na(+)/dicarboxylate symporter</fullName>
    </alternativeName>
</protein>
<keyword evidence="11" id="KW-1185">Reference proteome</keyword>
<feature type="transmembrane region" description="Helical" evidence="9">
    <location>
        <begin position="458"/>
        <end position="476"/>
    </location>
</feature>
<feature type="transmembrane region" description="Helical" evidence="9">
    <location>
        <begin position="522"/>
        <end position="547"/>
    </location>
</feature>
<organism evidence="10 11">
    <name type="scientific">Kocuria aegyptia</name>
    <dbReference type="NCBI Taxonomy" id="330943"/>
    <lineage>
        <taxon>Bacteria</taxon>
        <taxon>Bacillati</taxon>
        <taxon>Actinomycetota</taxon>
        <taxon>Actinomycetes</taxon>
        <taxon>Micrococcales</taxon>
        <taxon>Micrococcaceae</taxon>
        <taxon>Kocuria</taxon>
    </lineage>
</organism>
<evidence type="ECO:0000256" key="9">
    <source>
        <dbReference type="SAM" id="Phobius"/>
    </source>
</evidence>
<dbReference type="PANTHER" id="PTHR10283:SF82">
    <property type="entry name" value="SOLUTE CARRIER FAMILY 13 MEMBER 2"/>
    <property type="match status" value="1"/>
</dbReference>
<evidence type="ECO:0000256" key="8">
    <source>
        <dbReference type="SAM" id="MobiDB-lite"/>
    </source>
</evidence>
<feature type="transmembrane region" description="Helical" evidence="9">
    <location>
        <begin position="395"/>
        <end position="416"/>
    </location>
</feature>
<evidence type="ECO:0000313" key="10">
    <source>
        <dbReference type="EMBL" id="GAA1767733.1"/>
    </source>
</evidence>
<accession>A0ABN2KXS0</accession>
<keyword evidence="4 9" id="KW-0812">Transmembrane</keyword>
<keyword evidence="6 9" id="KW-0472">Membrane</keyword>
<evidence type="ECO:0000256" key="7">
    <source>
        <dbReference type="ARBA" id="ARBA00031174"/>
    </source>
</evidence>
<feature type="transmembrane region" description="Helical" evidence="9">
    <location>
        <begin position="241"/>
        <end position="262"/>
    </location>
</feature>
<feature type="transmembrane region" description="Helical" evidence="9">
    <location>
        <begin position="182"/>
        <end position="200"/>
    </location>
</feature>
<feature type="transmembrane region" description="Helical" evidence="9">
    <location>
        <begin position="364"/>
        <end position="383"/>
    </location>
</feature>
<keyword evidence="5 9" id="KW-1133">Transmembrane helix</keyword>
<gene>
    <name evidence="10" type="ORF">GCM10009767_27650</name>
</gene>
<evidence type="ECO:0000313" key="11">
    <source>
        <dbReference type="Proteomes" id="UP001501204"/>
    </source>
</evidence>
<feature type="transmembrane region" description="Helical" evidence="9">
    <location>
        <begin position="44"/>
        <end position="63"/>
    </location>
</feature>
<evidence type="ECO:0000256" key="2">
    <source>
        <dbReference type="ARBA" id="ARBA00006772"/>
    </source>
</evidence>
<evidence type="ECO:0000256" key="3">
    <source>
        <dbReference type="ARBA" id="ARBA00020150"/>
    </source>
</evidence>
<proteinExistence type="inferred from homology"/>
<evidence type="ECO:0000256" key="4">
    <source>
        <dbReference type="ARBA" id="ARBA00022692"/>
    </source>
</evidence>
<comment type="subcellular location">
    <subcellularLocation>
        <location evidence="1">Membrane</location>
        <topology evidence="1">Multi-pass membrane protein</topology>
    </subcellularLocation>
</comment>
<sequence>MSNRPPVPGTTQEERRPRPHDIEEADLRSPGEQAPPEHAKTHRIKWAGLAVGLVLALLVYVAMPADVGHPARLTAATAVLMGAWWMTEAIPIPATALLPLIVFPVLGEDVAVDDVGASYGSNIIFLFMGGFLLALAMQRWNLHRRIALRTVRVMGTKPAQMVAGFMLATAFLSMWVSNTATAVMMLPIGVSVLLLLPKLLEDSGASPAGAGGGALEDSGLEGADPQSAEVKEAVIASNFGTALMLGIAYAASIGSLSTIIGTPPNTLMVGYLQEAHGIDVGFGQWMLVGVPLSAVMLVIAWFLLTKVLFKPEIDEIPGGRRLVNEELDKLGAMSTGEKLVLAIFALAALSWVFVPIVFDSPPISDAGIAMVVGLLLFLLPAGAQRGVRLLDWDSAVKLPWGVLLLFGGGLALSSQFTSSGLTDWIGEGAAALGTVPVVLVVAIFAAGILFLTELTSNTATAATFLPVSGGVALGLGLDPMLLAIPVALAATCAFMLPVATPPNAIAFGSGYVTIGQMIKGGLWLNLVGIALITLLTMTLGVWVFSIVY</sequence>
<dbReference type="EMBL" id="BAAAOA010000035">
    <property type="protein sequence ID" value="GAA1767733.1"/>
    <property type="molecule type" value="Genomic_DNA"/>
</dbReference>
<reference evidence="10 11" key="1">
    <citation type="journal article" date="2019" name="Int. J. Syst. Evol. Microbiol.">
        <title>The Global Catalogue of Microorganisms (GCM) 10K type strain sequencing project: providing services to taxonomists for standard genome sequencing and annotation.</title>
        <authorList>
            <consortium name="The Broad Institute Genomics Platform"/>
            <consortium name="The Broad Institute Genome Sequencing Center for Infectious Disease"/>
            <person name="Wu L."/>
            <person name="Ma J."/>
        </authorList>
    </citation>
    <scope>NUCLEOTIDE SEQUENCE [LARGE SCALE GENOMIC DNA]</scope>
    <source>
        <strain evidence="10 11">JCM 14735</strain>
    </source>
</reference>
<feature type="transmembrane region" description="Helical" evidence="9">
    <location>
        <begin position="428"/>
        <end position="451"/>
    </location>
</feature>
<feature type="transmembrane region" description="Helical" evidence="9">
    <location>
        <begin position="339"/>
        <end position="358"/>
    </location>
</feature>
<feature type="transmembrane region" description="Helical" evidence="9">
    <location>
        <begin position="119"/>
        <end position="137"/>
    </location>
</feature>